<evidence type="ECO:0000259" key="1">
    <source>
        <dbReference type="Pfam" id="PF00535"/>
    </source>
</evidence>
<gene>
    <name evidence="2" type="ORF">WYH_00304</name>
</gene>
<keyword evidence="2" id="KW-0808">Transferase</keyword>
<dbReference type="CDD" id="cd00761">
    <property type="entry name" value="Glyco_tranf_GTA_type"/>
    <property type="match status" value="1"/>
</dbReference>
<feature type="domain" description="Glycosyltransferase 2-like" evidence="1">
    <location>
        <begin position="10"/>
        <end position="145"/>
    </location>
</feature>
<dbReference type="RefSeq" id="WP_169780669.1">
    <property type="nucleotide sequence ID" value="NZ_CP011452.2"/>
</dbReference>
<evidence type="ECO:0000313" key="2">
    <source>
        <dbReference type="EMBL" id="AKH41368.1"/>
    </source>
</evidence>
<reference evidence="2" key="1">
    <citation type="submission" date="2015-05" db="EMBL/GenBank/DDBJ databases">
        <title>The complete genome of Altererythrobacter atlanticus strain 26DY36.</title>
        <authorList>
            <person name="Wu Y.-H."/>
            <person name="Cheng H."/>
            <person name="Wu X.-W."/>
        </authorList>
    </citation>
    <scope>NUCLEOTIDE SEQUENCE [LARGE SCALE GENOMIC DNA]</scope>
    <source>
        <strain evidence="2">26DY36</strain>
    </source>
</reference>
<dbReference type="SUPFAM" id="SSF53448">
    <property type="entry name" value="Nucleotide-diphospho-sugar transferases"/>
    <property type="match status" value="1"/>
</dbReference>
<name>A0A0F7KLF8_9SPHN</name>
<evidence type="ECO:0000313" key="3">
    <source>
        <dbReference type="Proteomes" id="UP000034392"/>
    </source>
</evidence>
<dbReference type="STRING" id="1267766.WYH_00304"/>
<keyword evidence="3" id="KW-1185">Reference proteome</keyword>
<dbReference type="PATRIC" id="fig|1267766.3.peg.311"/>
<organism evidence="2 3">
    <name type="scientific">Croceibacterium atlanticum</name>
    <dbReference type="NCBI Taxonomy" id="1267766"/>
    <lineage>
        <taxon>Bacteria</taxon>
        <taxon>Pseudomonadati</taxon>
        <taxon>Pseudomonadota</taxon>
        <taxon>Alphaproteobacteria</taxon>
        <taxon>Sphingomonadales</taxon>
        <taxon>Erythrobacteraceae</taxon>
        <taxon>Croceibacterium</taxon>
    </lineage>
</organism>
<dbReference type="AlphaFoldDB" id="A0A0F7KLF8"/>
<dbReference type="Gene3D" id="3.90.550.10">
    <property type="entry name" value="Spore Coat Polysaccharide Biosynthesis Protein SpsA, Chain A"/>
    <property type="match status" value="1"/>
</dbReference>
<dbReference type="InterPro" id="IPR029044">
    <property type="entry name" value="Nucleotide-diphossugar_trans"/>
</dbReference>
<proteinExistence type="predicted"/>
<dbReference type="EMBL" id="CP011452">
    <property type="protein sequence ID" value="AKH41368.1"/>
    <property type="molecule type" value="Genomic_DNA"/>
</dbReference>
<sequence>MNRRIFLSTPLRNEIDNIDRLFASVAGQDHPITLWVIVENGSTDGSREELARRTAPSNVERLIVLNENTETGAYALGAKYARIVNRGFEEILARIELGEEDLIGILDADSFPDPGYYTTLARAFDNNQRLGIASGRSVDEGDGRASLHAVDWVRGSCRLWRGRCMIQSGYIIGPSADTLSLARAELDGWQAHVIDKAVFRAREVGTRSKQRYYGSSAYFRGNTAIYALIRGAKFARHGRLGAAKEYLKGYFGARHNRQPRLENPDLRAYFQGYVLRKVKRRLGWK</sequence>
<protein>
    <submittedName>
        <fullName evidence="2">Glycosyl transferase family 2</fullName>
    </submittedName>
</protein>
<accession>A0A0F7KLF8</accession>
<dbReference type="GO" id="GO:0016740">
    <property type="term" value="F:transferase activity"/>
    <property type="evidence" value="ECO:0007669"/>
    <property type="project" value="UniProtKB-KW"/>
</dbReference>
<dbReference type="KEGG" id="aay:WYH_00304"/>
<dbReference type="Proteomes" id="UP000034392">
    <property type="component" value="Chromosome"/>
</dbReference>
<dbReference type="Pfam" id="PF00535">
    <property type="entry name" value="Glycos_transf_2"/>
    <property type="match status" value="1"/>
</dbReference>
<dbReference type="InterPro" id="IPR001173">
    <property type="entry name" value="Glyco_trans_2-like"/>
</dbReference>